<dbReference type="RefSeq" id="WP_003154870.1">
    <property type="nucleotide sequence ID" value="NZ_AP014622.1"/>
</dbReference>
<accession>A0A0A8LEA6</accession>
<evidence type="ECO:0000259" key="6">
    <source>
        <dbReference type="PROSITE" id="PS51898"/>
    </source>
</evidence>
<dbReference type="Proteomes" id="UP000276985">
    <property type="component" value="Unassembled WGS sequence"/>
</dbReference>
<evidence type="ECO:0000313" key="13">
    <source>
        <dbReference type="Proteomes" id="UP000276985"/>
    </source>
</evidence>
<dbReference type="InterPro" id="IPR050090">
    <property type="entry name" value="Tyrosine_recombinase_XerCD"/>
</dbReference>
<dbReference type="PANTHER" id="PTHR30349">
    <property type="entry name" value="PHAGE INTEGRASE-RELATED"/>
    <property type="match status" value="1"/>
</dbReference>
<dbReference type="InterPro" id="IPR011010">
    <property type="entry name" value="DNA_brk_join_enz"/>
</dbReference>
<dbReference type="AlphaFoldDB" id="A0A0A8LEA6"/>
<organism evidence="8">
    <name type="scientific">Pseudomonas aeruginosa</name>
    <dbReference type="NCBI Taxonomy" id="287"/>
    <lineage>
        <taxon>Bacteria</taxon>
        <taxon>Pseudomonadati</taxon>
        <taxon>Pseudomonadota</taxon>
        <taxon>Gammaproteobacteria</taxon>
        <taxon>Pseudomonadales</taxon>
        <taxon>Pseudomonadaceae</taxon>
        <taxon>Pseudomonas</taxon>
    </lineage>
</organism>
<dbReference type="GO" id="GO:0003677">
    <property type="term" value="F:DNA binding"/>
    <property type="evidence" value="ECO:0007669"/>
    <property type="project" value="UniProtKB-UniRule"/>
</dbReference>
<reference evidence="8" key="1">
    <citation type="journal article" date="2014" name="Antimicrob. Agents Chemother.">
        <title>Tn6249, a new Tn6162 transposon derivative carrying a double-integron platform involved with acquisition of the blaVIM-1 metallo-beta-lactamase gene in Pseudomonas aeruginosa.</title>
        <authorList>
            <person name="Di Pilato V."/>
            <person name="Pollini S."/>
            <person name="Rossolini G.M."/>
        </authorList>
    </citation>
    <scope>NUCLEOTIDE SEQUENCE</scope>
    <source>
        <strain evidence="8">VR-143/97</strain>
    </source>
</reference>
<evidence type="ECO:0000313" key="10">
    <source>
        <dbReference type="EMBL" id="RTS42117.1"/>
    </source>
</evidence>
<evidence type="ECO:0000259" key="7">
    <source>
        <dbReference type="PROSITE" id="PS51900"/>
    </source>
</evidence>
<dbReference type="InterPro" id="IPR044068">
    <property type="entry name" value="CB"/>
</dbReference>
<evidence type="ECO:0000256" key="3">
    <source>
        <dbReference type="ARBA" id="ARBA00023125"/>
    </source>
</evidence>
<dbReference type="Proteomes" id="UP000194857">
    <property type="component" value="Unassembled WGS sequence"/>
</dbReference>
<dbReference type="Pfam" id="PF00589">
    <property type="entry name" value="Phage_integrase"/>
    <property type="match status" value="1"/>
</dbReference>
<evidence type="ECO:0000313" key="12">
    <source>
        <dbReference type="Proteomes" id="UP000194857"/>
    </source>
</evidence>
<dbReference type="Pfam" id="PF13102">
    <property type="entry name" value="Phage_int_SAM_5"/>
    <property type="match status" value="1"/>
</dbReference>
<dbReference type="SUPFAM" id="SSF56349">
    <property type="entry name" value="DNA breaking-rejoining enzymes"/>
    <property type="match status" value="1"/>
</dbReference>
<dbReference type="GO" id="GO:0006310">
    <property type="term" value="P:DNA recombination"/>
    <property type="evidence" value="ECO:0007669"/>
    <property type="project" value="UniProtKB-KW"/>
</dbReference>
<comment type="similarity">
    <text evidence="1">Belongs to the 'phage' integrase family.</text>
</comment>
<evidence type="ECO:0000313" key="9">
    <source>
        <dbReference type="EMBL" id="OTI65337.1"/>
    </source>
</evidence>
<reference evidence="9 12" key="2">
    <citation type="submission" date="2017-05" db="EMBL/GenBank/DDBJ databases">
        <authorList>
            <person name="Song R."/>
            <person name="Chenine A.L."/>
            <person name="Ruprecht R.M."/>
        </authorList>
    </citation>
    <scope>NUCLEOTIDE SEQUENCE [LARGE SCALE GENOMIC DNA]</scope>
    <source>
        <strain evidence="9 12">S567_C10_BS</strain>
    </source>
</reference>
<dbReference type="Gene3D" id="1.10.150.130">
    <property type="match status" value="1"/>
</dbReference>
<gene>
    <name evidence="9" type="ORF">CAZ10_06115</name>
    <name evidence="10" type="ORF">DY940_24425</name>
    <name evidence="11" type="ORF">L4V69_15485</name>
</gene>
<dbReference type="GO" id="GO:0015074">
    <property type="term" value="P:DNA integration"/>
    <property type="evidence" value="ECO:0007669"/>
    <property type="project" value="UniProtKB-KW"/>
</dbReference>
<sequence length="379" mass="43376">MELVFADEGFKINGVSYPGFPIILTAELRSIPEVSAFLIYRCLHRGRVESKHTWASYGQALYDYLGFLNAANRDWRNVGFFELGSSPLAAYRDWSMRSCGLSENTINLRLRVVCSFYNYARRQGWIERVPYDVETVRVAVHSVFLAHVDVTGGYVASPDILVKGKRTAIKVLTKEQVRIFLNSISCSTQKLIARLALSSGLRKEELLTFPSSYIFDPAQISKGSSHFRVFCSPKDMELKGNKAREIDIPRSLMAALWQYKIHERNRSMQTSCVESIPLFLSRYGVPYSPKGQSLNHMWKDLGLPFTVTPHMLRHTYATHTLHDMRRRKSVIDPLLYVRDRLGHSSVATTQRYLHLISMIEDDVMGDYQEFIDSVCVGRI</sequence>
<dbReference type="PANTHER" id="PTHR30349:SF41">
    <property type="entry name" value="INTEGRASE_RECOMBINASE PROTEIN MJ0367-RELATED"/>
    <property type="match status" value="1"/>
</dbReference>
<reference evidence="11" key="5">
    <citation type="submission" date="2023-10" db="EMBL/GenBank/DDBJ databases">
        <title>Pathogen: clinical or host-associated sample.</title>
        <authorList>
            <person name="Hergert J."/>
            <person name="Casey R."/>
            <person name="Wagner J."/>
            <person name="Young E.L."/>
            <person name="Oakeson K.F."/>
        </authorList>
    </citation>
    <scope>NUCLEOTIDE SEQUENCE</scope>
    <source>
        <strain evidence="11">2021CK-01020</strain>
    </source>
</reference>
<evidence type="ECO:0000256" key="5">
    <source>
        <dbReference type="PROSITE-ProRule" id="PRU01248"/>
    </source>
</evidence>
<dbReference type="PROSITE" id="PS51900">
    <property type="entry name" value="CB"/>
    <property type="match status" value="1"/>
</dbReference>
<keyword evidence="4" id="KW-0233">DNA recombination</keyword>
<keyword evidence="2" id="KW-0229">DNA integration</keyword>
<proteinExistence type="inferred from homology"/>
<dbReference type="InterPro" id="IPR025269">
    <property type="entry name" value="SAM-like_dom"/>
</dbReference>
<evidence type="ECO:0000256" key="4">
    <source>
        <dbReference type="ARBA" id="ARBA00023172"/>
    </source>
</evidence>
<evidence type="ECO:0000256" key="1">
    <source>
        <dbReference type="ARBA" id="ARBA00008857"/>
    </source>
</evidence>
<dbReference type="EMBL" id="RXTL01000032">
    <property type="protein sequence ID" value="RTS42117.1"/>
    <property type="molecule type" value="Genomic_DNA"/>
</dbReference>
<dbReference type="EMBL" id="NFFZ01000002">
    <property type="protein sequence ID" value="OTI65337.1"/>
    <property type="molecule type" value="Genomic_DNA"/>
</dbReference>
<keyword evidence="3 5" id="KW-0238">DNA-binding</keyword>
<dbReference type="Gene3D" id="1.10.443.10">
    <property type="entry name" value="Intergrase catalytic core"/>
    <property type="match status" value="1"/>
</dbReference>
<name>A0A0A8LEA6_PSEAI</name>
<dbReference type="InterPro" id="IPR010998">
    <property type="entry name" value="Integrase_recombinase_N"/>
</dbReference>
<feature type="domain" description="Tyr recombinase" evidence="6">
    <location>
        <begin position="167"/>
        <end position="366"/>
    </location>
</feature>
<dbReference type="InterPro" id="IPR013762">
    <property type="entry name" value="Integrase-like_cat_sf"/>
</dbReference>
<dbReference type="EMBL" id="LK054503">
    <property type="protein sequence ID" value="CDR49981.1"/>
    <property type="molecule type" value="Genomic_DNA"/>
</dbReference>
<reference evidence="10 13" key="3">
    <citation type="submission" date="2018-12" db="EMBL/GenBank/DDBJ databases">
        <title>Pseudomonas aeruginosa Diversity Panel.</title>
        <authorList>
            <person name="Snesrud E."/>
            <person name="Mcgann P."/>
        </authorList>
    </citation>
    <scope>NUCLEOTIDE SEQUENCE [LARGE SCALE GENOMIC DNA]</scope>
    <source>
        <strain evidence="10 13">MRSN6241</strain>
    </source>
</reference>
<dbReference type="EMBL" id="CP136986">
    <property type="protein sequence ID" value="WOS80495.1"/>
    <property type="molecule type" value="Genomic_DNA"/>
</dbReference>
<feature type="domain" description="Core-binding (CB)" evidence="7">
    <location>
        <begin position="33"/>
        <end position="121"/>
    </location>
</feature>
<reference evidence="11" key="4">
    <citation type="submission" date="2023-06" db="EMBL/GenBank/DDBJ databases">
        <authorList>
            <consortium name="Clinical and Environmental Microbiology Branch: Whole genome sequencing antimicrobial resistance pathogens in the healthcare setting"/>
        </authorList>
    </citation>
    <scope>NUCLEOTIDE SEQUENCE</scope>
    <source>
        <strain evidence="11">2021CK-01020</strain>
    </source>
</reference>
<dbReference type="Proteomes" id="UP001297540">
    <property type="component" value="Chromosome"/>
</dbReference>
<evidence type="ECO:0000313" key="11">
    <source>
        <dbReference type="EMBL" id="WOS80495.1"/>
    </source>
</evidence>
<dbReference type="InterPro" id="IPR002104">
    <property type="entry name" value="Integrase_catalytic"/>
</dbReference>
<evidence type="ECO:0000313" key="8">
    <source>
        <dbReference type="EMBL" id="CDR49981.1"/>
    </source>
</evidence>
<dbReference type="PROSITE" id="PS51898">
    <property type="entry name" value="TYR_RECOMBINASE"/>
    <property type="match status" value="1"/>
</dbReference>
<protein>
    <submittedName>
        <fullName evidence="8">Phage integrase family protein</fullName>
    </submittedName>
    <submittedName>
        <fullName evidence="11">Tyrosine-type recombinase/integrase</fullName>
    </submittedName>
</protein>
<evidence type="ECO:0000256" key="2">
    <source>
        <dbReference type="ARBA" id="ARBA00022908"/>
    </source>
</evidence>